<sequence>MAEVPTLTFNDGSVIPQIGYGVFMVPPEEAAQVTTMAIETGYRLIDTAAAYKNEEGVGKAVANSGIPADELNVTTKLWNDDHGYDRTMRAFDLSMSKLGMERLGIYLMHFPRPKQNLFVESWKAFEKLQADGRVRSIGVSNFGIPELRRLFDECDVVPAMNQIELHPMYPQEELRAFHAEHGIVTQAWSPIGRNQGLLEHPVVLGIAAGHDRSPAQVVLRWHIQLGIQVIPKSVNPDRIRSNFQIFDFELSDEEMSHLSNLGTEQRCEPRPGTLFDIS</sequence>
<dbReference type="InterPro" id="IPR023210">
    <property type="entry name" value="NADP_OxRdtase_dom"/>
</dbReference>
<dbReference type="PANTHER" id="PTHR43827">
    <property type="entry name" value="2,5-DIKETO-D-GLUCONIC ACID REDUCTASE"/>
    <property type="match status" value="1"/>
</dbReference>
<protein>
    <submittedName>
        <fullName evidence="5">Aldo/keto reductase, diketogulonate reductase</fullName>
    </submittedName>
</protein>
<dbReference type="PROSITE" id="PS00063">
    <property type="entry name" value="ALDOKETO_REDUCTASE_3"/>
    <property type="match status" value="1"/>
</dbReference>
<dbReference type="InterPro" id="IPR018170">
    <property type="entry name" value="Aldo/ket_reductase_CS"/>
</dbReference>
<evidence type="ECO:0000256" key="2">
    <source>
        <dbReference type="ARBA" id="ARBA00022857"/>
    </source>
</evidence>
<accession>A0ABX2F830</accession>
<proteinExistence type="inferred from homology"/>
<evidence type="ECO:0000259" key="4">
    <source>
        <dbReference type="Pfam" id="PF00248"/>
    </source>
</evidence>
<dbReference type="PIRSF" id="PIRSF000097">
    <property type="entry name" value="AKR"/>
    <property type="match status" value="1"/>
</dbReference>
<keyword evidence="2" id="KW-0521">NADP</keyword>
<gene>
    <name evidence="5" type="ORF">GC106_42850</name>
</gene>
<dbReference type="Proteomes" id="UP000763557">
    <property type="component" value="Unassembled WGS sequence"/>
</dbReference>
<comment type="similarity">
    <text evidence="1">Belongs to the aldo/keto reductase family.</text>
</comment>
<dbReference type="PRINTS" id="PR00069">
    <property type="entry name" value="ALDKETRDTASE"/>
</dbReference>
<dbReference type="SUPFAM" id="SSF51430">
    <property type="entry name" value="NAD(P)-linked oxidoreductase"/>
    <property type="match status" value="1"/>
</dbReference>
<dbReference type="Pfam" id="PF00248">
    <property type="entry name" value="Aldo_ket_red"/>
    <property type="match status" value="1"/>
</dbReference>
<dbReference type="Gene3D" id="3.20.20.100">
    <property type="entry name" value="NADP-dependent oxidoreductase domain"/>
    <property type="match status" value="1"/>
</dbReference>
<keyword evidence="6" id="KW-1185">Reference proteome</keyword>
<dbReference type="EMBL" id="JAAATY010000012">
    <property type="protein sequence ID" value="NRN67052.1"/>
    <property type="molecule type" value="Genomic_DNA"/>
</dbReference>
<comment type="caution">
    <text evidence="5">The sequence shown here is derived from an EMBL/GenBank/DDBJ whole genome shotgun (WGS) entry which is preliminary data.</text>
</comment>
<evidence type="ECO:0000256" key="1">
    <source>
        <dbReference type="ARBA" id="ARBA00007905"/>
    </source>
</evidence>
<keyword evidence="3" id="KW-0560">Oxidoreductase</keyword>
<dbReference type="InterPro" id="IPR036812">
    <property type="entry name" value="NAD(P)_OxRdtase_dom_sf"/>
</dbReference>
<organism evidence="5 6">
    <name type="scientific">Kibdelosporangium persicum</name>
    <dbReference type="NCBI Taxonomy" id="2698649"/>
    <lineage>
        <taxon>Bacteria</taxon>
        <taxon>Bacillati</taxon>
        <taxon>Actinomycetota</taxon>
        <taxon>Actinomycetes</taxon>
        <taxon>Pseudonocardiales</taxon>
        <taxon>Pseudonocardiaceae</taxon>
        <taxon>Kibdelosporangium</taxon>
    </lineage>
</organism>
<dbReference type="PROSITE" id="PS00798">
    <property type="entry name" value="ALDOKETO_REDUCTASE_1"/>
    <property type="match status" value="1"/>
</dbReference>
<dbReference type="RefSeq" id="WP_173134131.1">
    <property type="nucleotide sequence ID" value="NZ_CBCSGW010000001.1"/>
</dbReference>
<reference evidence="5 6" key="1">
    <citation type="submission" date="2020-01" db="EMBL/GenBank/DDBJ databases">
        <title>Kibdelosporangium persica a novel Actinomycetes from a hot desert in Iran.</title>
        <authorList>
            <person name="Safaei N."/>
            <person name="Zaburannyi N."/>
            <person name="Mueller R."/>
            <person name="Wink J."/>
        </authorList>
    </citation>
    <scope>NUCLEOTIDE SEQUENCE [LARGE SCALE GENOMIC DNA]</scope>
    <source>
        <strain evidence="5 6">4NS15</strain>
    </source>
</reference>
<dbReference type="InterPro" id="IPR020471">
    <property type="entry name" value="AKR"/>
</dbReference>
<feature type="domain" description="NADP-dependent oxidoreductase" evidence="4">
    <location>
        <begin position="25"/>
        <end position="259"/>
    </location>
</feature>
<evidence type="ECO:0000256" key="3">
    <source>
        <dbReference type="ARBA" id="ARBA00023002"/>
    </source>
</evidence>
<evidence type="ECO:0000313" key="6">
    <source>
        <dbReference type="Proteomes" id="UP000763557"/>
    </source>
</evidence>
<name>A0ABX2F830_9PSEU</name>
<dbReference type="PROSITE" id="PS00062">
    <property type="entry name" value="ALDOKETO_REDUCTASE_2"/>
    <property type="match status" value="1"/>
</dbReference>
<dbReference type="PANTHER" id="PTHR43827:SF3">
    <property type="entry name" value="NADP-DEPENDENT OXIDOREDUCTASE DOMAIN-CONTAINING PROTEIN"/>
    <property type="match status" value="1"/>
</dbReference>
<evidence type="ECO:0000313" key="5">
    <source>
        <dbReference type="EMBL" id="NRN67052.1"/>
    </source>
</evidence>